<keyword evidence="6 7" id="KW-0472">Membrane</keyword>
<dbReference type="Pfam" id="PF00884">
    <property type="entry name" value="Sulfatase"/>
    <property type="match status" value="1"/>
</dbReference>
<dbReference type="InterPro" id="IPR050448">
    <property type="entry name" value="OpgB/LTA_synthase_biosynth"/>
</dbReference>
<feature type="transmembrane region" description="Helical" evidence="7">
    <location>
        <begin position="223"/>
        <end position="245"/>
    </location>
</feature>
<dbReference type="EMBL" id="DXBN01000092">
    <property type="protein sequence ID" value="HIZ53065.1"/>
    <property type="molecule type" value="Genomic_DNA"/>
</dbReference>
<reference evidence="9" key="2">
    <citation type="submission" date="2021-04" db="EMBL/GenBank/DDBJ databases">
        <authorList>
            <person name="Gilroy R."/>
        </authorList>
    </citation>
    <scope>NUCLEOTIDE SEQUENCE</scope>
    <source>
        <strain evidence="9">CHK172-16539</strain>
    </source>
</reference>
<feature type="transmembrane region" description="Helical" evidence="7">
    <location>
        <begin position="25"/>
        <end position="43"/>
    </location>
</feature>
<evidence type="ECO:0000313" key="10">
    <source>
        <dbReference type="Proteomes" id="UP000824063"/>
    </source>
</evidence>
<dbReference type="GO" id="GO:0005886">
    <property type="term" value="C:plasma membrane"/>
    <property type="evidence" value="ECO:0007669"/>
    <property type="project" value="UniProtKB-SubCell"/>
</dbReference>
<protein>
    <submittedName>
        <fullName evidence="9">LTA synthase family protein</fullName>
    </submittedName>
</protein>
<comment type="subcellular location">
    <subcellularLocation>
        <location evidence="1">Cell membrane</location>
        <topology evidence="1">Multi-pass membrane protein</topology>
    </subcellularLocation>
</comment>
<dbReference type="AlphaFoldDB" id="A0A9D2F5X1"/>
<evidence type="ECO:0000256" key="1">
    <source>
        <dbReference type="ARBA" id="ARBA00004651"/>
    </source>
</evidence>
<evidence type="ECO:0000256" key="4">
    <source>
        <dbReference type="ARBA" id="ARBA00022692"/>
    </source>
</evidence>
<keyword evidence="4 7" id="KW-0812">Transmembrane</keyword>
<feature type="transmembrane region" description="Helical" evidence="7">
    <location>
        <begin position="189"/>
        <end position="211"/>
    </location>
</feature>
<evidence type="ECO:0000256" key="5">
    <source>
        <dbReference type="ARBA" id="ARBA00022989"/>
    </source>
</evidence>
<dbReference type="InterPro" id="IPR000917">
    <property type="entry name" value="Sulfatase_N"/>
</dbReference>
<evidence type="ECO:0000259" key="8">
    <source>
        <dbReference type="Pfam" id="PF00884"/>
    </source>
</evidence>
<organism evidence="9 10">
    <name type="scientific">Candidatus Enterococcus avicola</name>
    <dbReference type="NCBI Taxonomy" id="2838561"/>
    <lineage>
        <taxon>Bacteria</taxon>
        <taxon>Bacillati</taxon>
        <taxon>Bacillota</taxon>
        <taxon>Bacilli</taxon>
        <taxon>Lactobacillales</taxon>
        <taxon>Enterococcaceae</taxon>
        <taxon>Enterococcus</taxon>
    </lineage>
</organism>
<accession>A0A9D2F5X1</accession>
<dbReference type="InterPro" id="IPR017850">
    <property type="entry name" value="Alkaline_phosphatase_core_sf"/>
</dbReference>
<dbReference type="CDD" id="cd16015">
    <property type="entry name" value="LTA_synthase"/>
    <property type="match status" value="1"/>
</dbReference>
<feature type="transmembrane region" description="Helical" evidence="7">
    <location>
        <begin position="90"/>
        <end position="111"/>
    </location>
</feature>
<comment type="pathway">
    <text evidence="2">Cell wall biogenesis; lipoteichoic acid biosynthesis.</text>
</comment>
<evidence type="ECO:0000313" key="9">
    <source>
        <dbReference type="EMBL" id="HIZ53065.1"/>
    </source>
</evidence>
<feature type="transmembrane region" description="Helical" evidence="7">
    <location>
        <begin position="50"/>
        <end position="70"/>
    </location>
</feature>
<evidence type="ECO:0000256" key="3">
    <source>
        <dbReference type="ARBA" id="ARBA00022475"/>
    </source>
</evidence>
<keyword evidence="5 7" id="KW-1133">Transmembrane helix</keyword>
<keyword evidence="3" id="KW-1003">Cell membrane</keyword>
<feature type="transmembrane region" description="Helical" evidence="7">
    <location>
        <begin position="131"/>
        <end position="154"/>
    </location>
</feature>
<dbReference type="PANTHER" id="PTHR47371">
    <property type="entry name" value="LIPOTEICHOIC ACID SYNTHASE"/>
    <property type="match status" value="1"/>
</dbReference>
<evidence type="ECO:0000256" key="6">
    <source>
        <dbReference type="ARBA" id="ARBA00023136"/>
    </source>
</evidence>
<evidence type="ECO:0000256" key="7">
    <source>
        <dbReference type="SAM" id="Phobius"/>
    </source>
</evidence>
<comment type="caution">
    <text evidence="9">The sequence shown here is derived from an EMBL/GenBank/DDBJ whole genome shotgun (WGS) entry which is preliminary data.</text>
</comment>
<proteinExistence type="predicted"/>
<gene>
    <name evidence="9" type="ORF">IAA20_03870</name>
</gene>
<dbReference type="PANTHER" id="PTHR47371:SF3">
    <property type="entry name" value="PHOSPHOGLYCEROL TRANSFERASE I"/>
    <property type="match status" value="1"/>
</dbReference>
<dbReference type="Proteomes" id="UP000824063">
    <property type="component" value="Unassembled WGS sequence"/>
</dbReference>
<dbReference type="Gene3D" id="3.40.720.10">
    <property type="entry name" value="Alkaline Phosphatase, subunit A"/>
    <property type="match status" value="1"/>
</dbReference>
<feature type="domain" description="Sulfatase N-terminal" evidence="8">
    <location>
        <begin position="282"/>
        <end position="578"/>
    </location>
</feature>
<name>A0A9D2F5X1_9ENTE</name>
<dbReference type="SUPFAM" id="SSF53649">
    <property type="entry name" value="Alkaline phosphatase-like"/>
    <property type="match status" value="1"/>
</dbReference>
<evidence type="ECO:0000256" key="2">
    <source>
        <dbReference type="ARBA" id="ARBA00004936"/>
    </source>
</evidence>
<sequence length="638" mass="72993">MKDFRFINYLWYTFKRNGEIESRRILMFILCGLLLFFAAKILPRQKKVSYILLPYLGLIMSFLTLFFWRTAGLEVWNLWALLVPFIGSKLIYTLLALLSSLIVYGGLKFVLKLVESGRLIRRKPLKKRQIIGITCSSIVAFLGILLGVCSVWAVNSFGNMTFDQMVYTLSQPLGDSDPSQVINFIENPFLTTSVLFFIIFNFFLVFALYTVSTVKIKTRKKSLLTPVIALTSFLVLISSIFIGVMEIGYADIKAYYFEESDIYDRYYVDPTTVNVTFPEEKRNLIYIFLESMESSYASQEVGGIKENNLIPNLTQLAMLEGTHFSNTENLGGFYQVPGANQTASSMVAQTSGLPLRAAGGDVDANNYGQGGTDFFPGAYSIGEILEKEGYNQRLMMGSSRDFAGRGKYFTQHGNYTVQDVYWARQEGLIPEDYWEWWGFEDRKLFDFAKDSITELANQEQPFNFTMLTVDTHFEDGYATEETPDLFGDQYQNVIYDNDRQLKEFLDWIKSQPFYENTTVVLVGDHLTMDSDFFEEADPLYQRTVYNTILNAPITANQTTNRQATALDMFPTTLAALGVNIEGERLGLGTNLFSKRETLAEQLSFDRLYTELTKRSEFYNTRLMKGTDEEVLRQQEAEK</sequence>
<reference evidence="9" key="1">
    <citation type="journal article" date="2021" name="PeerJ">
        <title>Extensive microbial diversity within the chicken gut microbiome revealed by metagenomics and culture.</title>
        <authorList>
            <person name="Gilroy R."/>
            <person name="Ravi A."/>
            <person name="Getino M."/>
            <person name="Pursley I."/>
            <person name="Horton D.L."/>
            <person name="Alikhan N.F."/>
            <person name="Baker D."/>
            <person name="Gharbi K."/>
            <person name="Hall N."/>
            <person name="Watson M."/>
            <person name="Adriaenssens E.M."/>
            <person name="Foster-Nyarko E."/>
            <person name="Jarju S."/>
            <person name="Secka A."/>
            <person name="Antonio M."/>
            <person name="Oren A."/>
            <person name="Chaudhuri R.R."/>
            <person name="La Ragione R."/>
            <person name="Hildebrand F."/>
            <person name="Pallen M.J."/>
        </authorList>
    </citation>
    <scope>NUCLEOTIDE SEQUENCE</scope>
    <source>
        <strain evidence="9">CHK172-16539</strain>
    </source>
</reference>